<dbReference type="AlphaFoldDB" id="R0EGD2"/>
<reference evidence="1 2" key="1">
    <citation type="journal article" date="2013" name="Genome Announc.">
        <title>Draft Genome Sequence for Caulobacter sp. Strain OR37, a Bacterium Tolerant to Heavy Metals.</title>
        <authorList>
            <person name="Utturkar S.M."/>
            <person name="Bollmann A."/>
            <person name="Brzoska R.M."/>
            <person name="Klingeman D.M."/>
            <person name="Epstein S.E."/>
            <person name="Palumbo A.V."/>
            <person name="Brown S.D."/>
        </authorList>
    </citation>
    <scope>NUCLEOTIDE SEQUENCE [LARGE SCALE GENOMIC DNA]</scope>
    <source>
        <strain evidence="1 2">OR37</strain>
    </source>
</reference>
<accession>R0EGD2</accession>
<gene>
    <name evidence="1" type="ORF">OR37_02955</name>
</gene>
<proteinExistence type="predicted"/>
<dbReference type="Proteomes" id="UP000013063">
    <property type="component" value="Unassembled WGS sequence"/>
</dbReference>
<keyword evidence="2" id="KW-1185">Reference proteome</keyword>
<evidence type="ECO:0000313" key="2">
    <source>
        <dbReference type="Proteomes" id="UP000013063"/>
    </source>
</evidence>
<sequence length="96" mass="10076">MPKSGFVSGRLATEADLKRGDAVFLSLVDGKPSGSPAPISVPQFAHLIVDNGARRAVVVIQAEKNEQGTLFGLKDAKGNEYVATEGEVVLFGSNHP</sequence>
<dbReference type="RefSeq" id="WP_004621457.1">
    <property type="nucleotide sequence ID" value="NZ_APMP01000021.1"/>
</dbReference>
<protein>
    <submittedName>
        <fullName evidence="1">Uncharacterized protein</fullName>
    </submittedName>
</protein>
<dbReference type="EMBL" id="APMP01000021">
    <property type="protein sequence ID" value="ENZ81094.1"/>
    <property type="molecule type" value="Genomic_DNA"/>
</dbReference>
<evidence type="ECO:0000313" key="1">
    <source>
        <dbReference type="EMBL" id="ENZ81094.1"/>
    </source>
</evidence>
<organism evidence="1 2">
    <name type="scientific">Caulobacter vibrioides OR37</name>
    <dbReference type="NCBI Taxonomy" id="1292034"/>
    <lineage>
        <taxon>Bacteria</taxon>
        <taxon>Pseudomonadati</taxon>
        <taxon>Pseudomonadota</taxon>
        <taxon>Alphaproteobacteria</taxon>
        <taxon>Caulobacterales</taxon>
        <taxon>Caulobacteraceae</taxon>
        <taxon>Caulobacter</taxon>
    </lineage>
</organism>
<dbReference type="eggNOG" id="ENOG5032UXV">
    <property type="taxonomic scope" value="Bacteria"/>
</dbReference>
<name>R0EGD2_CAUVI</name>
<comment type="caution">
    <text evidence="1">The sequence shown here is derived from an EMBL/GenBank/DDBJ whole genome shotgun (WGS) entry which is preliminary data.</text>
</comment>
<dbReference type="OrthoDB" id="7595220at2"/>